<dbReference type="InterPro" id="IPR009409">
    <property type="entry name" value="DUF1059"/>
</dbReference>
<evidence type="ECO:0000313" key="1">
    <source>
        <dbReference type="EMBL" id="OGM28896.1"/>
    </source>
</evidence>
<organism evidence="1 2">
    <name type="scientific">Candidatus Woesebacteria bacterium RIFCSPHIGHO2_01_FULL_41_10</name>
    <dbReference type="NCBI Taxonomy" id="1802500"/>
    <lineage>
        <taxon>Bacteria</taxon>
        <taxon>Candidatus Woeseibacteriota</taxon>
    </lineage>
</organism>
<evidence type="ECO:0008006" key="3">
    <source>
        <dbReference type="Google" id="ProtNLM"/>
    </source>
</evidence>
<sequence length="83" mass="9628">MAKALTCRDMGGPCDEEFVGESMDEIMRMGEMHVNEMSEAGDEEHIRVKEMMDSPDPEMMQKWKEEFAQKWENAPEVVDVEEV</sequence>
<dbReference type="Proteomes" id="UP000177263">
    <property type="component" value="Unassembled WGS sequence"/>
</dbReference>
<accession>A0A1F7YNJ0</accession>
<proteinExistence type="predicted"/>
<name>A0A1F7YNJ0_9BACT</name>
<protein>
    <recommendedName>
        <fullName evidence="3">DUF1059 domain-containing protein</fullName>
    </recommendedName>
</protein>
<dbReference type="STRING" id="1802500.A2801_02965"/>
<dbReference type="AlphaFoldDB" id="A0A1F7YNJ0"/>
<gene>
    <name evidence="1" type="ORF">A2801_02965</name>
</gene>
<dbReference type="EMBL" id="MGGM01000023">
    <property type="protein sequence ID" value="OGM28896.1"/>
    <property type="molecule type" value="Genomic_DNA"/>
</dbReference>
<dbReference type="Pfam" id="PF06348">
    <property type="entry name" value="DUF1059"/>
    <property type="match status" value="1"/>
</dbReference>
<reference evidence="1 2" key="1">
    <citation type="journal article" date="2016" name="Nat. Commun.">
        <title>Thousands of microbial genomes shed light on interconnected biogeochemical processes in an aquifer system.</title>
        <authorList>
            <person name="Anantharaman K."/>
            <person name="Brown C.T."/>
            <person name="Hug L.A."/>
            <person name="Sharon I."/>
            <person name="Castelle C.J."/>
            <person name="Probst A.J."/>
            <person name="Thomas B.C."/>
            <person name="Singh A."/>
            <person name="Wilkins M.J."/>
            <person name="Karaoz U."/>
            <person name="Brodie E.L."/>
            <person name="Williams K.H."/>
            <person name="Hubbard S.S."/>
            <person name="Banfield J.F."/>
        </authorList>
    </citation>
    <scope>NUCLEOTIDE SEQUENCE [LARGE SCALE GENOMIC DNA]</scope>
</reference>
<comment type="caution">
    <text evidence="1">The sequence shown here is derived from an EMBL/GenBank/DDBJ whole genome shotgun (WGS) entry which is preliminary data.</text>
</comment>
<evidence type="ECO:0000313" key="2">
    <source>
        <dbReference type="Proteomes" id="UP000177263"/>
    </source>
</evidence>